<dbReference type="InterPro" id="IPR028994">
    <property type="entry name" value="Integrin_alpha_N"/>
</dbReference>
<name>A0AA41W5L1_9GAMM</name>
<organism evidence="3 4">
    <name type="scientific">Echinimonas agarilytica</name>
    <dbReference type="NCBI Taxonomy" id="1215918"/>
    <lineage>
        <taxon>Bacteria</taxon>
        <taxon>Pseudomonadati</taxon>
        <taxon>Pseudomonadota</taxon>
        <taxon>Gammaproteobacteria</taxon>
        <taxon>Alteromonadales</taxon>
        <taxon>Echinimonadaceae</taxon>
        <taxon>Echinimonas</taxon>
    </lineage>
</organism>
<dbReference type="Gene3D" id="2.130.10.130">
    <property type="entry name" value="Integrin alpha, N-terminal"/>
    <property type="match status" value="2"/>
</dbReference>
<evidence type="ECO:0000313" key="3">
    <source>
        <dbReference type="EMBL" id="MCM2679176.1"/>
    </source>
</evidence>
<reference evidence="3 4" key="1">
    <citation type="journal article" date="2013" name="Antonie Van Leeuwenhoek">
        <title>Echinimonas agarilytica gen. nov., sp. nov., a new gammaproteobacterium isolated from the sea urchin Strongylocentrotus intermedius.</title>
        <authorList>
            <person name="Nedashkovskaya O.I."/>
            <person name="Stenkova A.M."/>
            <person name="Zhukova N.V."/>
            <person name="Van Trappen S."/>
            <person name="Lee J.S."/>
            <person name="Kim S.B."/>
        </authorList>
    </citation>
    <scope>NUCLEOTIDE SEQUENCE [LARGE SCALE GENOMIC DNA]</scope>
    <source>
        <strain evidence="3 4">KMM 6351</strain>
    </source>
</reference>
<dbReference type="Pfam" id="PF13517">
    <property type="entry name" value="FG-GAP_3"/>
    <property type="match status" value="2"/>
</dbReference>
<dbReference type="PANTHER" id="PTHR16026:SF0">
    <property type="entry name" value="CARTILAGE ACIDIC PROTEIN 1"/>
    <property type="match status" value="1"/>
</dbReference>
<comment type="caution">
    <text evidence="3">The sequence shown here is derived from an EMBL/GenBank/DDBJ whole genome shotgun (WGS) entry which is preliminary data.</text>
</comment>
<dbReference type="EMBL" id="JAMQGP010000002">
    <property type="protein sequence ID" value="MCM2679176.1"/>
    <property type="molecule type" value="Genomic_DNA"/>
</dbReference>
<keyword evidence="2" id="KW-0812">Transmembrane</keyword>
<dbReference type="InterPro" id="IPR027039">
    <property type="entry name" value="Crtac1"/>
</dbReference>
<keyword evidence="4" id="KW-1185">Reference proteome</keyword>
<dbReference type="AlphaFoldDB" id="A0AA41W5L1"/>
<dbReference type="RefSeq" id="WP_251260536.1">
    <property type="nucleotide sequence ID" value="NZ_JAMQGP010000002.1"/>
</dbReference>
<protein>
    <submittedName>
        <fullName evidence="3">VCBS repeat-containing protein</fullName>
    </submittedName>
</protein>
<dbReference type="InterPro" id="IPR013517">
    <property type="entry name" value="FG-GAP"/>
</dbReference>
<dbReference type="SUPFAM" id="SSF69318">
    <property type="entry name" value="Integrin alpha N-terminal domain"/>
    <property type="match status" value="1"/>
</dbReference>
<dbReference type="Proteomes" id="UP001165393">
    <property type="component" value="Unassembled WGS sequence"/>
</dbReference>
<dbReference type="PANTHER" id="PTHR16026">
    <property type="entry name" value="CARTILAGE ACIDIC PROTEIN 1"/>
    <property type="match status" value="1"/>
</dbReference>
<keyword evidence="2" id="KW-0472">Membrane</keyword>
<gene>
    <name evidence="3" type="ORF">NAF29_05730</name>
</gene>
<evidence type="ECO:0000256" key="2">
    <source>
        <dbReference type="SAM" id="Phobius"/>
    </source>
</evidence>
<keyword evidence="2" id="KW-1133">Transmembrane helix</keyword>
<evidence type="ECO:0000256" key="1">
    <source>
        <dbReference type="ARBA" id="ARBA00022729"/>
    </source>
</evidence>
<accession>A0AA41W5L1</accession>
<keyword evidence="1" id="KW-0732">Signal</keyword>
<evidence type="ECO:0000313" key="4">
    <source>
        <dbReference type="Proteomes" id="UP001165393"/>
    </source>
</evidence>
<sequence length="1127" mass="125648">MEDSSEGQDVTQLFNKNHTLFWLPIAAVLVTFFVVQQLDKSSVQTEPSDPISVSTNSVPTAKFIESSVSKGIAFKHEHRAAEIAGLKDTFGSGVCALDFNNDGFEDLFIVGGKGQTRRYGKQHWWNQKQGSKLYQNVGGSYFTDATEKLSQSQIIEGYGCAVGDFNQDGFADLVLTQQGQLTIFSNDGTPTFHAITIPLKNSQTWPLSATVWDGNNDGIDDLIISNFAEFSNDLKVGAQEYGYQRHSQFDTRNYSGQQNQILLSPEKGFSPQNTGNLESLDSFDRTLSIVPISQLSGAQHIDSQESGLYVANAAGSNSYVQNGDSIASLYKPNFLRKLLQTIKTPIVQASQIHWAGSPSVILTQHEFGGTQLYDLGAQSKADLSWNTQLNTDLDNATQSWATLISDLNNDGIEDVVFSRGFTSRHIDSPYKPQGSLNTVKLQTESGQFDSQNATLLPALKRSSRGAALADFNNDGLIDIAFNNNNGFFSLYVNHSPTRNWVSFACTPMFACEGSTWHLTYELANVTQKRSKTALYSKPQPFLSSNQKRVHFAFYAPPQNLTLNVSLKNGKQLSFAKLERNKIHAVNVNSASLKIVNQSHHLRASETPSLASLVNAGHSQLFGYLAQRPHISNDELIQLTQYLIDYKLNNKHLSVSNTPVIQVLTSWVIEQAMLNNPQFSPPPLMANIIRLMGGTESSLYVDYMEVLIARLSHSNFCALTQELNYWFWEEEVAPKTKQLLKAPLVHKVLNSDSIDVIECGLHALAASEDPTIGESLLPLLAQQKSSDQRRTTASTIRALGFLKYTKSTEHVRSTCEKASDAIIKAECLVTLSKFGFDFQHFNMTISADDRNVFALHEDRVIIDNLAFSRTAAEQNTHKSALTEYEHSALTSHAQLAHLYALSSASTATKKRLALAQADTLPDAQQSHLAIRWHQVYRTTIDDYADTWIELGSKADWLLPYFSSKVLAQLINQVGRQELPIKTAYEVAYQCSIRPTLRALCDEQLSIQPTLSQAQLEEALATFPQGVTYVLMSSNQVSKNILIQKLYQLNKQWIQPLATEQKHLEYVSQLLRLNSNYRSIPPVQVDANWLEKFIQNAVQNNATLNKQWLLQHQHLMTQQTQAYAQMIGI</sequence>
<feature type="transmembrane region" description="Helical" evidence="2">
    <location>
        <begin position="20"/>
        <end position="38"/>
    </location>
</feature>
<proteinExistence type="predicted"/>